<evidence type="ECO:0000256" key="15">
    <source>
        <dbReference type="ARBA" id="ARBA00069489"/>
    </source>
</evidence>
<dbReference type="GO" id="GO:0003677">
    <property type="term" value="F:DNA binding"/>
    <property type="evidence" value="ECO:0007669"/>
    <property type="project" value="UniProtKB-KW"/>
</dbReference>
<evidence type="ECO:0000256" key="11">
    <source>
        <dbReference type="ARBA" id="ARBA00023128"/>
    </source>
</evidence>
<evidence type="ECO:0000256" key="2">
    <source>
        <dbReference type="ARBA" id="ARBA00004173"/>
    </source>
</evidence>
<feature type="region of interest" description="Disordered" evidence="16">
    <location>
        <begin position="1019"/>
        <end position="1038"/>
    </location>
</feature>
<keyword evidence="19" id="KW-1185">Reference proteome</keyword>
<evidence type="ECO:0000313" key="18">
    <source>
        <dbReference type="EMBL" id="KAH3679690.1"/>
    </source>
</evidence>
<dbReference type="InterPro" id="IPR002297">
    <property type="entry name" value="DNA-dir_DNA_pol_A_mt"/>
</dbReference>
<dbReference type="PANTHER" id="PTHR10267">
    <property type="entry name" value="DNA POLYMERASE SUBUNIT GAMMA-1"/>
    <property type="match status" value="1"/>
</dbReference>
<dbReference type="PRINTS" id="PR00867">
    <property type="entry name" value="DNAPOLG"/>
</dbReference>
<keyword evidence="10" id="KW-0238">DNA-binding</keyword>
<dbReference type="EC" id="2.7.7.7" evidence="4"/>
<evidence type="ECO:0000256" key="13">
    <source>
        <dbReference type="ARBA" id="ARBA00049244"/>
    </source>
</evidence>
<dbReference type="Gene3D" id="3.30.420.390">
    <property type="match status" value="2"/>
</dbReference>
<organism evidence="18 19">
    <name type="scientific">Wickerhamomyces pijperi</name>
    <name type="common">Yeast</name>
    <name type="synonym">Pichia pijperi</name>
    <dbReference type="NCBI Taxonomy" id="599730"/>
    <lineage>
        <taxon>Eukaryota</taxon>
        <taxon>Fungi</taxon>
        <taxon>Dikarya</taxon>
        <taxon>Ascomycota</taxon>
        <taxon>Saccharomycotina</taxon>
        <taxon>Saccharomycetes</taxon>
        <taxon>Phaffomycetales</taxon>
        <taxon>Wickerhamomycetaceae</taxon>
        <taxon>Wickerhamomyces</taxon>
    </lineage>
</organism>
<comment type="similarity">
    <text evidence="3">Belongs to the DNA polymerase type-A family.</text>
</comment>
<dbReference type="InterPro" id="IPR001098">
    <property type="entry name" value="DNA-dir_DNA_pol_A_palm_dom"/>
</dbReference>
<evidence type="ECO:0000256" key="10">
    <source>
        <dbReference type="ARBA" id="ARBA00023125"/>
    </source>
</evidence>
<comment type="caution">
    <text evidence="18">The sequence shown here is derived from an EMBL/GenBank/DDBJ whole genome shotgun (WGS) entry which is preliminary data.</text>
</comment>
<dbReference type="FunFam" id="1.10.150.20:FF:000035">
    <property type="entry name" value="DNA polymerase gamma, mitochondrial"/>
    <property type="match status" value="1"/>
</dbReference>
<comment type="cofactor">
    <cofactor evidence="1">
        <name>Mg(2+)</name>
        <dbReference type="ChEBI" id="CHEBI:18420"/>
    </cofactor>
</comment>
<evidence type="ECO:0000259" key="17">
    <source>
        <dbReference type="SMART" id="SM00482"/>
    </source>
</evidence>
<dbReference type="GO" id="GO:0005760">
    <property type="term" value="C:gamma DNA polymerase complex"/>
    <property type="evidence" value="ECO:0007669"/>
    <property type="project" value="InterPro"/>
</dbReference>
<evidence type="ECO:0000256" key="1">
    <source>
        <dbReference type="ARBA" id="ARBA00001946"/>
    </source>
</evidence>
<dbReference type="SUPFAM" id="SSF56672">
    <property type="entry name" value="DNA/RNA polymerases"/>
    <property type="match status" value="1"/>
</dbReference>
<evidence type="ECO:0000313" key="19">
    <source>
        <dbReference type="Proteomes" id="UP000774326"/>
    </source>
</evidence>
<evidence type="ECO:0000256" key="8">
    <source>
        <dbReference type="ARBA" id="ARBA00022842"/>
    </source>
</evidence>
<sequence length="1265" mass="144428">MILIRSPKFSSRPKQIPRSLSITATIISLRRFATTRVLQSTSDDIPTFKEQPRVNPVGIQYLSNHLDRQVFPSKYQTGTAIQSTEDPTLIELSKEYLASHKLLGKKTNISEPISFELPSLQGKNLDEHFRKLALFSSRDYLNQAKTLSNVKLPPKPDKFLLKSGWYRYQEGKYPTPVAYPEEDALVFDVETQYKVSHYPILGIAASEKAWYCWVSPIMTYESKSYEHLIPLNTVKDKKVIVGHNIGYDRARIKEEYELKETSAFYLDTMSLHIAVSGMCSQQRLRWMHHRKLKNDEEVDDEAVYQSEMDDPWVNFSSPNSLKEVAQFYMKEDMDKSTRDLLAELDLDVIRDSFEEVVNYCAGDVLTTHQIYTKVLPEFLEVCPHPVSFAALRHMSSGILPTDSTWQDYIQTSEKMYIEGRNSIEAKLNLLAEEAVKLRFDLQRVKSDPWLSQLDWTITEQKVKKDGEPYKNQKLPGYPAWYRELYSSKHQKLNLTIRARLTPLLLRLTWEGHPVVWHDHYGWCFKADFEDFERLRRLNYIDLPHFTETFGLSKEEFSKRATSGEFHKLSKLDEARFFQEELKDTPVYFRVPNSVGPDHRTTLLMAKEFSTPFEKNILKSDNPLAQEAINLNASCSYWISSRERIMSQFVVEKPTESCSLIVPQIVPMGTVTRRAVEKTWLTASNAKKSRIGSELKSKIKAPEGYCFVGADVDSEELWIASLVGDSMFKIHGGTAIGWMTLEGSKNEGTDLHSKTANILGISRNEAKVFNYGRIYGAGVKFAATLLKKFNPGLSQEECKKRADMLYAETKGSAGKYQLGKSKHKLWFGGSESVLFNELERIAHNDFPRTPVLGASITKALNKSNLKQNSFLTSRVNWAIQSSGVDYLHLLCVSMNYLINKYGIDARLAISVHDEIRYLVKEQDKFKAARALQISNIWTRAIFSENLGMKDLPQSCAFFSAVDIDSVLRKEVDMDCITPSHPVAIPPGESLDISKLLEIEESLFDVENDLQLDGFASEEMGSDNAADSYTDKSNTDTTLTYDDPEFKEAILSMQICSSEDVFKKKWRNFRDTHKDQFRSLKKHSASSSMKQSSFEMIQVGVDMVMQEINNSNSLKNQTSQPEELPIDTKETDNWKAKGVLNKRTKPATEKISVEFKVMEEDPEAIKKRKLAKAETRAKFKKFDEDDKLSTLQGLIGKDGRLTTATKPAVAAKKTNNNMMINDFPSDFNFNDYGNTITTAKPNTTKKQYDRFEGRKTAKKIMGQDPKG</sequence>
<evidence type="ECO:0000256" key="9">
    <source>
        <dbReference type="ARBA" id="ARBA00022932"/>
    </source>
</evidence>
<comment type="subcellular location">
    <subcellularLocation>
        <location evidence="2">Mitochondrion</location>
    </subcellularLocation>
</comment>
<protein>
    <recommendedName>
        <fullName evidence="15">DNA polymerase gamma</fullName>
        <ecNumber evidence="4">2.7.7.7</ecNumber>
    </recommendedName>
    <alternativeName>
        <fullName evidence="12">Mitochondrial DNA polymerase catalytic subunit</fullName>
    </alternativeName>
</protein>
<keyword evidence="9" id="KW-0239">DNA-directed DNA polymerase</keyword>
<evidence type="ECO:0000256" key="12">
    <source>
        <dbReference type="ARBA" id="ARBA00031966"/>
    </source>
</evidence>
<dbReference type="PROSITE" id="PS00447">
    <property type="entry name" value="DNA_POLYMERASE_A"/>
    <property type="match status" value="1"/>
</dbReference>
<evidence type="ECO:0000256" key="3">
    <source>
        <dbReference type="ARBA" id="ARBA00007705"/>
    </source>
</evidence>
<evidence type="ECO:0000256" key="7">
    <source>
        <dbReference type="ARBA" id="ARBA00022705"/>
    </source>
</evidence>
<keyword evidence="5" id="KW-0808">Transferase</keyword>
<evidence type="ECO:0000256" key="16">
    <source>
        <dbReference type="SAM" id="MobiDB-lite"/>
    </source>
</evidence>
<dbReference type="Proteomes" id="UP000774326">
    <property type="component" value="Unassembled WGS sequence"/>
</dbReference>
<keyword evidence="6" id="KW-0548">Nucleotidyltransferase</keyword>
<dbReference type="AlphaFoldDB" id="A0A9P8PY19"/>
<evidence type="ECO:0000256" key="5">
    <source>
        <dbReference type="ARBA" id="ARBA00022679"/>
    </source>
</evidence>
<dbReference type="Pfam" id="PF18136">
    <property type="entry name" value="DNApol_Exo"/>
    <property type="match status" value="1"/>
</dbReference>
<keyword evidence="8" id="KW-0460">Magnesium</keyword>
<evidence type="ECO:0000256" key="6">
    <source>
        <dbReference type="ARBA" id="ARBA00022695"/>
    </source>
</evidence>
<keyword evidence="7" id="KW-0235">DNA replication</keyword>
<dbReference type="InterPro" id="IPR041336">
    <property type="entry name" value="DNApol_Exo"/>
</dbReference>
<gene>
    <name evidence="18" type="ORF">WICPIJ_008566</name>
</gene>
<dbReference type="SUPFAM" id="SSF53098">
    <property type="entry name" value="Ribonuclease H-like"/>
    <property type="match status" value="1"/>
</dbReference>
<reference evidence="18" key="2">
    <citation type="submission" date="2021-01" db="EMBL/GenBank/DDBJ databases">
        <authorList>
            <person name="Schikora-Tamarit M.A."/>
        </authorList>
    </citation>
    <scope>NUCLEOTIDE SEQUENCE</scope>
    <source>
        <strain evidence="18">CBS2887</strain>
    </source>
</reference>
<dbReference type="GO" id="GO:0006264">
    <property type="term" value="P:mitochondrial DNA replication"/>
    <property type="evidence" value="ECO:0007669"/>
    <property type="project" value="TreeGrafter"/>
</dbReference>
<dbReference type="GO" id="GO:0003887">
    <property type="term" value="F:DNA-directed DNA polymerase activity"/>
    <property type="evidence" value="ECO:0007669"/>
    <property type="project" value="UniProtKB-KW"/>
</dbReference>
<dbReference type="SMART" id="SM00482">
    <property type="entry name" value="POLAc"/>
    <property type="match status" value="1"/>
</dbReference>
<name>A0A9P8PY19_WICPI</name>
<dbReference type="EMBL" id="JAEUBG010004878">
    <property type="protein sequence ID" value="KAH3679690.1"/>
    <property type="molecule type" value="Genomic_DNA"/>
</dbReference>
<proteinExistence type="inferred from homology"/>
<dbReference type="InterPro" id="IPR019760">
    <property type="entry name" value="DNA-dir_DNA_pol_A_CS"/>
</dbReference>
<feature type="domain" description="DNA-directed DNA polymerase family A palm" evidence="17">
    <location>
        <begin position="691"/>
        <end position="922"/>
    </location>
</feature>
<evidence type="ECO:0000256" key="4">
    <source>
        <dbReference type="ARBA" id="ARBA00012417"/>
    </source>
</evidence>
<keyword evidence="11" id="KW-0496">Mitochondrion</keyword>
<dbReference type="InterPro" id="IPR043502">
    <property type="entry name" value="DNA/RNA_pol_sf"/>
</dbReference>
<comment type="catalytic activity">
    <reaction evidence="13">
        <text>DNA(n) + a 2'-deoxyribonucleoside 5'-triphosphate = DNA(n+1) + diphosphate</text>
        <dbReference type="Rhea" id="RHEA:22508"/>
        <dbReference type="Rhea" id="RHEA-COMP:17339"/>
        <dbReference type="Rhea" id="RHEA-COMP:17340"/>
        <dbReference type="ChEBI" id="CHEBI:33019"/>
        <dbReference type="ChEBI" id="CHEBI:61560"/>
        <dbReference type="ChEBI" id="CHEBI:173112"/>
        <dbReference type="EC" id="2.7.7.7"/>
    </reaction>
</comment>
<dbReference type="PANTHER" id="PTHR10267:SF0">
    <property type="entry name" value="DNA POLYMERASE SUBUNIT GAMMA-1"/>
    <property type="match status" value="1"/>
</dbReference>
<dbReference type="InterPro" id="IPR012337">
    <property type="entry name" value="RNaseH-like_sf"/>
</dbReference>
<dbReference type="OrthoDB" id="5588663at2759"/>
<comment type="function">
    <text evidence="14">Involved in the replication of mitochondrial DNA.</text>
</comment>
<dbReference type="Gene3D" id="1.10.150.20">
    <property type="entry name" value="5' to 3' exonuclease, C-terminal subdomain"/>
    <property type="match status" value="1"/>
</dbReference>
<accession>A0A9P8PY19</accession>
<dbReference type="GO" id="GO:0008408">
    <property type="term" value="F:3'-5' exonuclease activity"/>
    <property type="evidence" value="ECO:0007669"/>
    <property type="project" value="TreeGrafter"/>
</dbReference>
<feature type="non-terminal residue" evidence="18">
    <location>
        <position position="1265"/>
    </location>
</feature>
<reference evidence="18" key="1">
    <citation type="journal article" date="2021" name="Open Biol.">
        <title>Shared evolutionary footprints suggest mitochondrial oxidative damage underlies multiple complex I losses in fungi.</title>
        <authorList>
            <person name="Schikora-Tamarit M.A."/>
            <person name="Marcet-Houben M."/>
            <person name="Nosek J."/>
            <person name="Gabaldon T."/>
        </authorList>
    </citation>
    <scope>NUCLEOTIDE SEQUENCE</scope>
    <source>
        <strain evidence="18">CBS2887</strain>
    </source>
</reference>
<dbReference type="Gene3D" id="3.30.70.370">
    <property type="match status" value="1"/>
</dbReference>
<dbReference type="Pfam" id="PF00476">
    <property type="entry name" value="DNA_pol_A"/>
    <property type="match status" value="1"/>
</dbReference>
<evidence type="ECO:0000256" key="14">
    <source>
        <dbReference type="ARBA" id="ARBA00057053"/>
    </source>
</evidence>